<sequence length="205" mass="20846">MSRIRTLLAAAAAAALLSLAFASPAYAHDELVGSSPASGDRLAGAPAEITLDFSADVMTVGAAVIIADGQGRDWVLGEPAVDMGRVTVVVDPEMPVAGYEIRWRVVSSDGHPISGLIPFTIGDAEPLTRTAAATPIPGALAAGDDTADQGTQETSGAVRIALIGAGGAAVAAVFFIAIHFIRRRFARRDTGGTNDPAHTAGSTRS</sequence>
<keyword evidence="3 6" id="KW-0732">Signal</keyword>
<reference evidence="8 9" key="1">
    <citation type="submission" date="2020-06" db="EMBL/GenBank/DDBJ databases">
        <authorList>
            <person name="Jo H."/>
        </authorList>
    </citation>
    <scope>NUCLEOTIDE SEQUENCE [LARGE SCALE GENOMIC DNA]</scope>
    <source>
        <strain evidence="8 9">I46</strain>
    </source>
</reference>
<keyword evidence="4" id="KW-0186">Copper</keyword>
<gene>
    <name evidence="8" type="ORF">HW566_08430</name>
</gene>
<keyword evidence="5" id="KW-0472">Membrane</keyword>
<feature type="transmembrane region" description="Helical" evidence="5">
    <location>
        <begin position="160"/>
        <end position="181"/>
    </location>
</feature>
<evidence type="ECO:0000313" key="9">
    <source>
        <dbReference type="Proteomes" id="UP000509638"/>
    </source>
</evidence>
<evidence type="ECO:0000256" key="1">
    <source>
        <dbReference type="ARBA" id="ARBA00004196"/>
    </source>
</evidence>
<dbReference type="EMBL" id="CP058316">
    <property type="protein sequence ID" value="QLD11792.1"/>
    <property type="molecule type" value="Genomic_DNA"/>
</dbReference>
<dbReference type="InterPro" id="IPR014756">
    <property type="entry name" value="Ig_E-set"/>
</dbReference>
<evidence type="ECO:0000256" key="4">
    <source>
        <dbReference type="ARBA" id="ARBA00023008"/>
    </source>
</evidence>
<dbReference type="GO" id="GO:0046688">
    <property type="term" value="P:response to copper ion"/>
    <property type="evidence" value="ECO:0007669"/>
    <property type="project" value="InterPro"/>
</dbReference>
<dbReference type="GO" id="GO:0005886">
    <property type="term" value="C:plasma membrane"/>
    <property type="evidence" value="ECO:0007669"/>
    <property type="project" value="TreeGrafter"/>
</dbReference>
<dbReference type="RefSeq" id="WP_178012027.1">
    <property type="nucleotide sequence ID" value="NZ_CP058316.1"/>
</dbReference>
<feature type="chain" id="PRO_5028880852" evidence="6">
    <location>
        <begin position="28"/>
        <end position="205"/>
    </location>
</feature>
<feature type="domain" description="CopC" evidence="7">
    <location>
        <begin position="28"/>
        <end position="121"/>
    </location>
</feature>
<dbReference type="GO" id="GO:0042597">
    <property type="term" value="C:periplasmic space"/>
    <property type="evidence" value="ECO:0007669"/>
    <property type="project" value="InterPro"/>
</dbReference>
<evidence type="ECO:0000256" key="5">
    <source>
        <dbReference type="SAM" id="Phobius"/>
    </source>
</evidence>
<dbReference type="GO" id="GO:0030313">
    <property type="term" value="C:cell envelope"/>
    <property type="evidence" value="ECO:0007669"/>
    <property type="project" value="UniProtKB-SubCell"/>
</dbReference>
<keyword evidence="5" id="KW-0812">Transmembrane</keyword>
<name>A0A7D5EVF6_9MICO</name>
<dbReference type="GO" id="GO:0006825">
    <property type="term" value="P:copper ion transport"/>
    <property type="evidence" value="ECO:0007669"/>
    <property type="project" value="InterPro"/>
</dbReference>
<accession>A0A7D5EVF6</accession>
<evidence type="ECO:0000256" key="3">
    <source>
        <dbReference type="ARBA" id="ARBA00022729"/>
    </source>
</evidence>
<evidence type="ECO:0000259" key="7">
    <source>
        <dbReference type="Pfam" id="PF04234"/>
    </source>
</evidence>
<dbReference type="PANTHER" id="PTHR34820">
    <property type="entry name" value="INNER MEMBRANE PROTEIN YEBZ"/>
    <property type="match status" value="1"/>
</dbReference>
<comment type="subcellular location">
    <subcellularLocation>
        <location evidence="1">Cell envelope</location>
    </subcellularLocation>
</comment>
<evidence type="ECO:0000256" key="6">
    <source>
        <dbReference type="SAM" id="SignalP"/>
    </source>
</evidence>
<proteinExistence type="predicted"/>
<feature type="signal peptide" evidence="6">
    <location>
        <begin position="1"/>
        <end position="27"/>
    </location>
</feature>
<dbReference type="GO" id="GO:0005507">
    <property type="term" value="F:copper ion binding"/>
    <property type="evidence" value="ECO:0007669"/>
    <property type="project" value="InterPro"/>
</dbReference>
<dbReference type="PANTHER" id="PTHR34820:SF4">
    <property type="entry name" value="INNER MEMBRANE PROTEIN YEBZ"/>
    <property type="match status" value="1"/>
</dbReference>
<protein>
    <submittedName>
        <fullName evidence="8">Copper resistance protein CopC</fullName>
    </submittedName>
</protein>
<dbReference type="Pfam" id="PF04234">
    <property type="entry name" value="CopC"/>
    <property type="match status" value="1"/>
</dbReference>
<dbReference type="InterPro" id="IPR007348">
    <property type="entry name" value="CopC_dom"/>
</dbReference>
<organism evidence="8 9">
    <name type="scientific">Microbacterium oleivorans</name>
    <dbReference type="NCBI Taxonomy" id="273677"/>
    <lineage>
        <taxon>Bacteria</taxon>
        <taxon>Bacillati</taxon>
        <taxon>Actinomycetota</taxon>
        <taxon>Actinomycetes</taxon>
        <taxon>Micrococcales</taxon>
        <taxon>Microbacteriaceae</taxon>
        <taxon>Microbacterium</taxon>
    </lineage>
</organism>
<evidence type="ECO:0000256" key="2">
    <source>
        <dbReference type="ARBA" id="ARBA00022723"/>
    </source>
</evidence>
<dbReference type="InterPro" id="IPR032694">
    <property type="entry name" value="CopC/D"/>
</dbReference>
<dbReference type="Proteomes" id="UP000509638">
    <property type="component" value="Chromosome"/>
</dbReference>
<evidence type="ECO:0000313" key="8">
    <source>
        <dbReference type="EMBL" id="QLD11792.1"/>
    </source>
</evidence>
<dbReference type="SUPFAM" id="SSF81296">
    <property type="entry name" value="E set domains"/>
    <property type="match status" value="1"/>
</dbReference>
<keyword evidence="5" id="KW-1133">Transmembrane helix</keyword>
<dbReference type="InterPro" id="IPR014755">
    <property type="entry name" value="Cu-Rt/internalin_Ig-like"/>
</dbReference>
<keyword evidence="2" id="KW-0479">Metal-binding</keyword>
<dbReference type="Gene3D" id="2.60.40.1220">
    <property type="match status" value="1"/>
</dbReference>
<dbReference type="AlphaFoldDB" id="A0A7D5EVF6"/>